<feature type="non-terminal residue" evidence="5">
    <location>
        <position position="494"/>
    </location>
</feature>
<dbReference type="PANTHER" id="PTHR10088:SF4">
    <property type="entry name" value="GLUCOKINASE REGULATORY PROTEIN"/>
    <property type="match status" value="1"/>
</dbReference>
<dbReference type="InterPro" id="IPR046348">
    <property type="entry name" value="SIS_dom_sf"/>
</dbReference>
<dbReference type="GO" id="GO:0005829">
    <property type="term" value="C:cytosol"/>
    <property type="evidence" value="ECO:0007669"/>
    <property type="project" value="TreeGrafter"/>
</dbReference>
<keyword evidence="3" id="KW-0175">Coiled coil</keyword>
<dbReference type="Gene3D" id="3.30.420.40">
    <property type="match status" value="2"/>
</dbReference>
<organism evidence="5 6">
    <name type="scientific">Collybia nuda</name>
    <dbReference type="NCBI Taxonomy" id="64659"/>
    <lineage>
        <taxon>Eukaryota</taxon>
        <taxon>Fungi</taxon>
        <taxon>Dikarya</taxon>
        <taxon>Basidiomycota</taxon>
        <taxon>Agaricomycotina</taxon>
        <taxon>Agaricomycetes</taxon>
        <taxon>Agaricomycetidae</taxon>
        <taxon>Agaricales</taxon>
        <taxon>Tricholomatineae</taxon>
        <taxon>Clitocybaceae</taxon>
        <taxon>Collybia</taxon>
    </lineage>
</organism>
<feature type="coiled-coil region" evidence="3">
    <location>
        <begin position="273"/>
        <end position="300"/>
    </location>
</feature>
<dbReference type="NCBIfam" id="NF003915">
    <property type="entry name" value="PRK05441.1"/>
    <property type="match status" value="1"/>
</dbReference>
<sequence>GSLQTELRNEKSSNIDIVTTLEMCRIMNDADSEVAIAVRTCLPEIARTIDLVTDRLRKGGRVFYIGAGTSGRLGVLDASEIPPTFSAPYTLFIALMAGGDSAIRSASEGAEDSETQPIGDLQKIEPPLSDLDTLIGIAASGRTPYVLAGLSYCRQSLGMLTVGISCVNPSGMRGRCECLVECLVGPEIVTGSTRMKAGTATKMILNMISTGVMIRVGKTHGNLMVDVKATNGKLIDRARRIFRTVIPYTPLLDTEIDSLIQRCNGSVKLAIVVEALKCSIVEATRRLDEAEGILKRALEIVVDETPLIESHEKPRLVLCIDAGGTKCAAVISSKDGVLARAEAGPCNLYCTSFLLLSGRLTSFGQRNPGPIFAAAWVGGAGLDRPADLASVQPRLVHLLSLSEPSALLVTNDAALLSSALLNHKSPGSPSSQTGVVLVLGTGSIAYSFNITSAERKLTTAPLERTGGWGYLLGDEGSAYFIGREAIRRTLRHRD</sequence>
<dbReference type="InterPro" id="IPR005488">
    <property type="entry name" value="Etherase_MurQ"/>
</dbReference>
<evidence type="ECO:0000313" key="5">
    <source>
        <dbReference type="EMBL" id="KAF9466830.1"/>
    </source>
</evidence>
<dbReference type="Pfam" id="PF22645">
    <property type="entry name" value="GKRP_SIS_N"/>
    <property type="match status" value="1"/>
</dbReference>
<dbReference type="GO" id="GO:0004857">
    <property type="term" value="F:enzyme inhibitor activity"/>
    <property type="evidence" value="ECO:0007669"/>
    <property type="project" value="TreeGrafter"/>
</dbReference>
<dbReference type="SUPFAM" id="SSF53067">
    <property type="entry name" value="Actin-like ATPase domain"/>
    <property type="match status" value="2"/>
</dbReference>
<dbReference type="FunFam" id="3.40.50.10490:FF:000014">
    <property type="entry name" value="N-acetylmuramic acid 6-phosphate etherase"/>
    <property type="match status" value="1"/>
</dbReference>
<dbReference type="SUPFAM" id="SSF53697">
    <property type="entry name" value="SIS domain"/>
    <property type="match status" value="1"/>
</dbReference>
<dbReference type="Gene3D" id="1.10.8.1080">
    <property type="match status" value="1"/>
</dbReference>
<dbReference type="InterPro" id="IPR005486">
    <property type="entry name" value="Glucokinase_regulatory_CS"/>
</dbReference>
<feature type="non-terminal residue" evidence="5">
    <location>
        <position position="1"/>
    </location>
</feature>
<evidence type="ECO:0000256" key="2">
    <source>
        <dbReference type="ARBA" id="ARBA00023277"/>
    </source>
</evidence>
<dbReference type="Proteomes" id="UP000807353">
    <property type="component" value="Unassembled WGS sequence"/>
</dbReference>
<gene>
    <name evidence="5" type="ORF">BDZ94DRAFT_1118485</name>
</gene>
<keyword evidence="1" id="KW-0456">Lyase</keyword>
<dbReference type="NCBIfam" id="NF009222">
    <property type="entry name" value="PRK12570.1"/>
    <property type="match status" value="1"/>
</dbReference>
<dbReference type="GO" id="GO:0009750">
    <property type="term" value="P:response to fructose"/>
    <property type="evidence" value="ECO:0007669"/>
    <property type="project" value="TreeGrafter"/>
</dbReference>
<accession>A0A9P5YDT6</accession>
<dbReference type="EMBL" id="MU150240">
    <property type="protein sequence ID" value="KAF9466830.1"/>
    <property type="molecule type" value="Genomic_DNA"/>
</dbReference>
<dbReference type="CDD" id="cd05007">
    <property type="entry name" value="SIS_Etherase"/>
    <property type="match status" value="1"/>
</dbReference>
<feature type="domain" description="SIS" evidence="4">
    <location>
        <begin position="52"/>
        <end position="218"/>
    </location>
</feature>
<protein>
    <recommendedName>
        <fullName evidence="4">SIS domain-containing protein</fullName>
    </recommendedName>
</protein>
<evidence type="ECO:0000256" key="3">
    <source>
        <dbReference type="SAM" id="Coils"/>
    </source>
</evidence>
<dbReference type="PROSITE" id="PS01272">
    <property type="entry name" value="GCKR"/>
    <property type="match status" value="1"/>
</dbReference>
<comment type="caution">
    <text evidence="5">The sequence shown here is derived from an EMBL/GenBank/DDBJ whole genome shotgun (WGS) entry which is preliminary data.</text>
</comment>
<dbReference type="GO" id="GO:0019899">
    <property type="term" value="F:enzyme binding"/>
    <property type="evidence" value="ECO:0007669"/>
    <property type="project" value="TreeGrafter"/>
</dbReference>
<evidence type="ECO:0000259" key="4">
    <source>
        <dbReference type="PROSITE" id="PS51464"/>
    </source>
</evidence>
<dbReference type="GO" id="GO:0046348">
    <property type="term" value="P:amino sugar catabolic process"/>
    <property type="evidence" value="ECO:0007669"/>
    <property type="project" value="InterPro"/>
</dbReference>
<dbReference type="AlphaFoldDB" id="A0A9P5YDT6"/>
<keyword evidence="2" id="KW-0119">Carbohydrate metabolism</keyword>
<keyword evidence="6" id="KW-1185">Reference proteome</keyword>
<dbReference type="OrthoDB" id="311172at2759"/>
<dbReference type="HAMAP" id="MF_00068">
    <property type="entry name" value="MurQ"/>
    <property type="match status" value="1"/>
</dbReference>
<proteinExistence type="inferred from homology"/>
<dbReference type="GO" id="GO:0005654">
    <property type="term" value="C:nucleoplasm"/>
    <property type="evidence" value="ECO:0007669"/>
    <property type="project" value="TreeGrafter"/>
</dbReference>
<dbReference type="NCBIfam" id="TIGR00274">
    <property type="entry name" value="N-acetylmuramic acid 6-phosphate etherase"/>
    <property type="match status" value="1"/>
</dbReference>
<dbReference type="GO" id="GO:0016835">
    <property type="term" value="F:carbon-oxygen lyase activity"/>
    <property type="evidence" value="ECO:0007669"/>
    <property type="project" value="InterPro"/>
</dbReference>
<dbReference type="InterPro" id="IPR040190">
    <property type="entry name" value="MURQ/GCKR"/>
</dbReference>
<dbReference type="InterPro" id="IPR001347">
    <property type="entry name" value="SIS_dom"/>
</dbReference>
<reference evidence="5" key="1">
    <citation type="submission" date="2020-11" db="EMBL/GenBank/DDBJ databases">
        <authorList>
            <consortium name="DOE Joint Genome Institute"/>
            <person name="Ahrendt S."/>
            <person name="Riley R."/>
            <person name="Andreopoulos W."/>
            <person name="Labutti K."/>
            <person name="Pangilinan J."/>
            <person name="Ruiz-Duenas F.J."/>
            <person name="Barrasa J.M."/>
            <person name="Sanchez-Garcia M."/>
            <person name="Camarero S."/>
            <person name="Miyauchi S."/>
            <person name="Serrano A."/>
            <person name="Linde D."/>
            <person name="Babiker R."/>
            <person name="Drula E."/>
            <person name="Ayuso-Fernandez I."/>
            <person name="Pacheco R."/>
            <person name="Padilla G."/>
            <person name="Ferreira P."/>
            <person name="Barriuso J."/>
            <person name="Kellner H."/>
            <person name="Castanera R."/>
            <person name="Alfaro M."/>
            <person name="Ramirez L."/>
            <person name="Pisabarro A.G."/>
            <person name="Kuo A."/>
            <person name="Tritt A."/>
            <person name="Lipzen A."/>
            <person name="He G."/>
            <person name="Yan M."/>
            <person name="Ng V."/>
            <person name="Cullen D."/>
            <person name="Martin F."/>
            <person name="Rosso M.-N."/>
            <person name="Henrissat B."/>
            <person name="Hibbett D."/>
            <person name="Martinez A.T."/>
            <person name="Grigoriev I.V."/>
        </authorList>
    </citation>
    <scope>NUCLEOTIDE SEQUENCE</scope>
    <source>
        <strain evidence="5">CBS 247.69</strain>
    </source>
</reference>
<dbReference type="InterPro" id="IPR043129">
    <property type="entry name" value="ATPase_NBD"/>
</dbReference>
<dbReference type="PROSITE" id="PS51464">
    <property type="entry name" value="SIS"/>
    <property type="match status" value="1"/>
</dbReference>
<evidence type="ECO:0000313" key="6">
    <source>
        <dbReference type="Proteomes" id="UP000807353"/>
    </source>
</evidence>
<dbReference type="GO" id="GO:0042593">
    <property type="term" value="P:glucose homeostasis"/>
    <property type="evidence" value="ECO:0007669"/>
    <property type="project" value="TreeGrafter"/>
</dbReference>
<evidence type="ECO:0000256" key="1">
    <source>
        <dbReference type="ARBA" id="ARBA00023239"/>
    </source>
</evidence>
<dbReference type="GO" id="GO:0030246">
    <property type="term" value="F:carbohydrate binding"/>
    <property type="evidence" value="ECO:0007669"/>
    <property type="project" value="TreeGrafter"/>
</dbReference>
<dbReference type="GO" id="GO:0070095">
    <property type="term" value="F:fructose-6-phosphate binding"/>
    <property type="evidence" value="ECO:0007669"/>
    <property type="project" value="TreeGrafter"/>
</dbReference>
<name>A0A9P5YDT6_9AGAR</name>
<dbReference type="PANTHER" id="PTHR10088">
    <property type="entry name" value="GLUCOKINASE REGULATORY PROTEIN"/>
    <property type="match status" value="1"/>
</dbReference>
<dbReference type="Gene3D" id="3.40.50.10490">
    <property type="entry name" value="Glucose-6-phosphate isomerase like protein, domain 1"/>
    <property type="match status" value="1"/>
</dbReference>